<dbReference type="Gene3D" id="3.20.20.80">
    <property type="entry name" value="Glycosidases"/>
    <property type="match status" value="1"/>
</dbReference>
<keyword evidence="5" id="KW-0378">Hydrolase</keyword>
<evidence type="ECO:0000256" key="1">
    <source>
        <dbReference type="ARBA" id="ARBA00001462"/>
    </source>
</evidence>
<keyword evidence="6" id="KW-0119">Carbohydrate metabolism</keyword>
<evidence type="ECO:0000313" key="10">
    <source>
        <dbReference type="Proteomes" id="UP001156691"/>
    </source>
</evidence>
<dbReference type="SUPFAM" id="SSF51011">
    <property type="entry name" value="Glycosyl hydrolase domain"/>
    <property type="match status" value="1"/>
</dbReference>
<gene>
    <name evidence="9" type="ORF">GCM10010862_12400</name>
</gene>
<dbReference type="SUPFAM" id="SSF51445">
    <property type="entry name" value="(Trans)glycosidases"/>
    <property type="match status" value="1"/>
</dbReference>
<dbReference type="Pfam" id="PF06964">
    <property type="entry name" value="Alpha-L-AF_C"/>
    <property type="match status" value="1"/>
</dbReference>
<feature type="domain" description="Alpha-L-arabinofuranosidase C-terminal" evidence="8">
    <location>
        <begin position="286"/>
        <end position="481"/>
    </location>
</feature>
<dbReference type="EMBL" id="BSNS01000007">
    <property type="protein sequence ID" value="GLQ53981.1"/>
    <property type="molecule type" value="Genomic_DNA"/>
</dbReference>
<comment type="catalytic activity">
    <reaction evidence="1">
        <text>Hydrolysis of terminal non-reducing alpha-L-arabinofuranoside residues in alpha-L-arabinosides.</text>
        <dbReference type="EC" id="3.2.1.55"/>
    </reaction>
</comment>
<dbReference type="Proteomes" id="UP001156691">
    <property type="component" value="Unassembled WGS sequence"/>
</dbReference>
<dbReference type="PANTHER" id="PTHR43576:SF3">
    <property type="entry name" value="ALPHA-L-ARABINOFURANOSIDASE C"/>
    <property type="match status" value="1"/>
</dbReference>
<keyword evidence="10" id="KW-1185">Reference proteome</keyword>
<dbReference type="Gene3D" id="2.60.40.1180">
    <property type="entry name" value="Golgi alpha-mannosidase II"/>
    <property type="match status" value="1"/>
</dbReference>
<evidence type="ECO:0000256" key="6">
    <source>
        <dbReference type="ARBA" id="ARBA00023277"/>
    </source>
</evidence>
<sequence>MSSDITSIVADSRIGGQRWDRMIFGHFIEHFHTQIYGGLYEPGSQLADDRGFRMDVIEALRELKTPIMRWPGGNYVSDHHWYEAIGLNRIPSYNKAWRVPEPNTFGTDEFIAWCREVGCEPYICTNGGNGTAEEMSNWVEYCNGRYETRYANQRRQNGNDRPFGVRYWGIGNESYGDWQIGAKTAAEWGPYVAESAKMMRAVDEDILLSAAAVPDSEWTMGLLRSAGRYLDLISIHGYWDHLSQVENPSDYMTAIMSCESPDRMIAETRNVIGAAGFTGKVKIAFDEWNLRGWHHPDGTGDDKIKARDLNDVPSTYTMADALFSASFFNACLRNADVVTMANVAPTVNTRGPLYAHKDGIVRRTTFHAMKMYVDHIRERMIDARVEGPRLGHGAKSVARVDAIVSKDGAGTTVTIVNRDPTAKADCRIMLDGQTLRGEFSVDILEGNSADAFNSVEKPNAVAPRRAVVQDKDEAFSIPPHALCMLHIPA</sequence>
<dbReference type="InterPro" id="IPR010720">
    <property type="entry name" value="Alpha-L-AF_C"/>
</dbReference>
<evidence type="ECO:0000313" key="9">
    <source>
        <dbReference type="EMBL" id="GLQ53981.1"/>
    </source>
</evidence>
<organism evidence="9 10">
    <name type="scientific">Devosia nitrariae</name>
    <dbReference type="NCBI Taxonomy" id="2071872"/>
    <lineage>
        <taxon>Bacteria</taxon>
        <taxon>Pseudomonadati</taxon>
        <taxon>Pseudomonadota</taxon>
        <taxon>Alphaproteobacteria</taxon>
        <taxon>Hyphomicrobiales</taxon>
        <taxon>Devosiaceae</taxon>
        <taxon>Devosia</taxon>
    </lineage>
</organism>
<dbReference type="InterPro" id="IPR017853">
    <property type="entry name" value="GH"/>
</dbReference>
<dbReference type="Pfam" id="PF22848">
    <property type="entry name" value="ASD1_dom"/>
    <property type="match status" value="1"/>
</dbReference>
<dbReference type="SMART" id="SM00813">
    <property type="entry name" value="Alpha-L-AF_C"/>
    <property type="match status" value="1"/>
</dbReference>
<evidence type="ECO:0000256" key="3">
    <source>
        <dbReference type="ARBA" id="ARBA00011165"/>
    </source>
</evidence>
<proteinExistence type="inferred from homology"/>
<reference evidence="10" key="1">
    <citation type="journal article" date="2019" name="Int. J. Syst. Evol. Microbiol.">
        <title>The Global Catalogue of Microorganisms (GCM) 10K type strain sequencing project: providing services to taxonomists for standard genome sequencing and annotation.</title>
        <authorList>
            <consortium name="The Broad Institute Genomics Platform"/>
            <consortium name="The Broad Institute Genome Sequencing Center for Infectious Disease"/>
            <person name="Wu L."/>
            <person name="Ma J."/>
        </authorList>
    </citation>
    <scope>NUCLEOTIDE SEQUENCE [LARGE SCALE GENOMIC DNA]</scope>
    <source>
        <strain evidence="10">NBRC 112416</strain>
    </source>
</reference>
<comment type="subunit">
    <text evidence="3">Homohexamer; trimer of dimers.</text>
</comment>
<dbReference type="InterPro" id="IPR055235">
    <property type="entry name" value="ASD1_cat"/>
</dbReference>
<comment type="similarity">
    <text evidence="2">Belongs to the glycosyl hydrolase 51 family.</text>
</comment>
<keyword evidence="7" id="KW-0326">Glycosidase</keyword>
<dbReference type="InterPro" id="IPR013780">
    <property type="entry name" value="Glyco_hydro_b"/>
</dbReference>
<evidence type="ECO:0000256" key="2">
    <source>
        <dbReference type="ARBA" id="ARBA00007186"/>
    </source>
</evidence>
<dbReference type="EC" id="3.2.1.55" evidence="4"/>
<protein>
    <recommendedName>
        <fullName evidence="4">non-reducing end alpha-L-arabinofuranosidase</fullName>
        <ecNumber evidence="4">3.2.1.55</ecNumber>
    </recommendedName>
</protein>
<evidence type="ECO:0000256" key="4">
    <source>
        <dbReference type="ARBA" id="ARBA00012670"/>
    </source>
</evidence>
<accession>A0ABQ5W2D9</accession>
<comment type="caution">
    <text evidence="9">The sequence shown here is derived from an EMBL/GenBank/DDBJ whole genome shotgun (WGS) entry which is preliminary data.</text>
</comment>
<evidence type="ECO:0000256" key="5">
    <source>
        <dbReference type="ARBA" id="ARBA00022801"/>
    </source>
</evidence>
<dbReference type="PANTHER" id="PTHR43576">
    <property type="entry name" value="ALPHA-L-ARABINOFURANOSIDASE C-RELATED"/>
    <property type="match status" value="1"/>
</dbReference>
<dbReference type="RefSeq" id="WP_284339429.1">
    <property type="nucleotide sequence ID" value="NZ_BSNS01000007.1"/>
</dbReference>
<evidence type="ECO:0000256" key="7">
    <source>
        <dbReference type="ARBA" id="ARBA00023295"/>
    </source>
</evidence>
<name>A0ABQ5W2D9_9HYPH</name>
<evidence type="ECO:0000259" key="8">
    <source>
        <dbReference type="SMART" id="SM00813"/>
    </source>
</evidence>